<feature type="region of interest" description="Disordered" evidence="1">
    <location>
        <begin position="1"/>
        <end position="60"/>
    </location>
</feature>
<proteinExistence type="predicted"/>
<dbReference type="AlphaFoldDB" id="A0AAD9D0I6"/>
<evidence type="ECO:0000313" key="2">
    <source>
        <dbReference type="EMBL" id="KAK1924129.1"/>
    </source>
</evidence>
<sequence length="100" mass="10073">MSLNDTSMHPTGVEAVYPGVANPTPSNGLTISDVPSSDSQADKPAPEAPKKDTIEGKPGVIESTELAPLGDGKVAADPGLVTQATILGKKAYEAVVGSSE</sequence>
<evidence type="ECO:0000313" key="3">
    <source>
        <dbReference type="Proteomes" id="UP001182556"/>
    </source>
</evidence>
<comment type="caution">
    <text evidence="2">The sequence shown here is derived from an EMBL/GenBank/DDBJ whole genome shotgun (WGS) entry which is preliminary data.</text>
</comment>
<protein>
    <submittedName>
        <fullName evidence="2">Uncharacterized protein</fullName>
    </submittedName>
</protein>
<keyword evidence="3" id="KW-1185">Reference proteome</keyword>
<accession>A0AAD9D0I6</accession>
<reference evidence="2" key="1">
    <citation type="submission" date="2023-02" db="EMBL/GenBank/DDBJ databases">
        <title>Identification and recombinant expression of a fungal hydrolase from Papiliotrema laurentii that hydrolyzes apple cutin and clears colloidal polyester polyurethane.</title>
        <authorList>
            <consortium name="DOE Joint Genome Institute"/>
            <person name="Roman V.A."/>
            <person name="Bojanowski C."/>
            <person name="Crable B.R."/>
            <person name="Wagner D.N."/>
            <person name="Hung C.S."/>
            <person name="Nadeau L.J."/>
            <person name="Schratz L."/>
            <person name="Haridas S."/>
            <person name="Pangilinan J."/>
            <person name="Lipzen A."/>
            <person name="Na H."/>
            <person name="Yan M."/>
            <person name="Ng V."/>
            <person name="Grigoriev I.V."/>
            <person name="Spatafora J.W."/>
            <person name="Barlow D."/>
            <person name="Biffinger J."/>
            <person name="Kelley-Loughnane N."/>
            <person name="Varaljay V.A."/>
            <person name="Crookes-Goodson W.J."/>
        </authorList>
    </citation>
    <scope>NUCLEOTIDE SEQUENCE</scope>
    <source>
        <strain evidence="2">5307AH</strain>
    </source>
</reference>
<name>A0AAD9D0I6_PAPLA</name>
<organism evidence="2 3">
    <name type="scientific">Papiliotrema laurentii</name>
    <name type="common">Cryptococcus laurentii</name>
    <dbReference type="NCBI Taxonomy" id="5418"/>
    <lineage>
        <taxon>Eukaryota</taxon>
        <taxon>Fungi</taxon>
        <taxon>Dikarya</taxon>
        <taxon>Basidiomycota</taxon>
        <taxon>Agaricomycotina</taxon>
        <taxon>Tremellomycetes</taxon>
        <taxon>Tremellales</taxon>
        <taxon>Rhynchogastremaceae</taxon>
        <taxon>Papiliotrema</taxon>
    </lineage>
</organism>
<feature type="compositionally biased region" description="Polar residues" evidence="1">
    <location>
        <begin position="23"/>
        <end position="39"/>
    </location>
</feature>
<dbReference type="EMBL" id="JAODAN010000005">
    <property type="protein sequence ID" value="KAK1924129.1"/>
    <property type="molecule type" value="Genomic_DNA"/>
</dbReference>
<feature type="compositionally biased region" description="Basic and acidic residues" evidence="1">
    <location>
        <begin position="40"/>
        <end position="55"/>
    </location>
</feature>
<gene>
    <name evidence="2" type="ORF">DB88DRAFT_540208</name>
</gene>
<dbReference type="Proteomes" id="UP001182556">
    <property type="component" value="Unassembled WGS sequence"/>
</dbReference>
<evidence type="ECO:0000256" key="1">
    <source>
        <dbReference type="SAM" id="MobiDB-lite"/>
    </source>
</evidence>